<proteinExistence type="predicted"/>
<dbReference type="GO" id="GO:0003682">
    <property type="term" value="F:chromatin binding"/>
    <property type="evidence" value="ECO:0007669"/>
    <property type="project" value="TreeGrafter"/>
</dbReference>
<dbReference type="GO" id="GO:0007062">
    <property type="term" value="P:sister chromatid cohesion"/>
    <property type="evidence" value="ECO:0007669"/>
    <property type="project" value="InterPro"/>
</dbReference>
<feature type="region of interest" description="Disordered" evidence="4">
    <location>
        <begin position="1300"/>
        <end position="1360"/>
    </location>
</feature>
<dbReference type="EMBL" id="CAJFCW020000001">
    <property type="protein sequence ID" value="CAG9083900.1"/>
    <property type="molecule type" value="Genomic_DNA"/>
</dbReference>
<dbReference type="InterPro" id="IPR006909">
    <property type="entry name" value="Rad21/Rec8_C_eu"/>
</dbReference>
<feature type="compositionally biased region" description="Polar residues" evidence="4">
    <location>
        <begin position="588"/>
        <end position="619"/>
    </location>
</feature>
<accession>A0A811JUR8</accession>
<reference evidence="7" key="1">
    <citation type="submission" date="2020-09" db="EMBL/GenBank/DDBJ databases">
        <authorList>
            <person name="Kikuchi T."/>
        </authorList>
    </citation>
    <scope>NUCLEOTIDE SEQUENCE</scope>
    <source>
        <strain evidence="7">SH1</strain>
    </source>
</reference>
<name>A0A811JUR8_9BILA</name>
<feature type="compositionally biased region" description="Low complexity" evidence="4">
    <location>
        <begin position="296"/>
        <end position="324"/>
    </location>
</feature>
<feature type="region of interest" description="Disordered" evidence="4">
    <location>
        <begin position="1247"/>
        <end position="1274"/>
    </location>
</feature>
<feature type="domain" description="Rad21/Rec8-like protein C-terminal eukaryotic" evidence="5">
    <location>
        <begin position="2396"/>
        <end position="2426"/>
    </location>
</feature>
<feature type="compositionally biased region" description="Polar residues" evidence="4">
    <location>
        <begin position="1036"/>
        <end position="1072"/>
    </location>
</feature>
<feature type="compositionally biased region" description="Polar residues" evidence="4">
    <location>
        <begin position="240"/>
        <end position="249"/>
    </location>
</feature>
<evidence type="ECO:0000313" key="7">
    <source>
        <dbReference type="EMBL" id="CAD5206981.1"/>
    </source>
</evidence>
<dbReference type="Proteomes" id="UP000783686">
    <property type="component" value="Unassembled WGS sequence"/>
</dbReference>
<feature type="compositionally biased region" description="Basic and acidic residues" evidence="4">
    <location>
        <begin position="2341"/>
        <end position="2354"/>
    </location>
</feature>
<feature type="compositionally biased region" description="Basic and acidic residues" evidence="4">
    <location>
        <begin position="993"/>
        <end position="1035"/>
    </location>
</feature>
<evidence type="ECO:0000259" key="5">
    <source>
        <dbReference type="Pfam" id="PF04824"/>
    </source>
</evidence>
<comment type="caution">
    <text evidence="7">The sequence shown here is derived from an EMBL/GenBank/DDBJ whole genome shotgun (WGS) entry which is preliminary data.</text>
</comment>
<evidence type="ECO:0000313" key="8">
    <source>
        <dbReference type="Proteomes" id="UP000614601"/>
    </source>
</evidence>
<feature type="compositionally biased region" description="Low complexity" evidence="4">
    <location>
        <begin position="209"/>
        <end position="239"/>
    </location>
</feature>
<organism evidence="7 8">
    <name type="scientific">Bursaphelenchus okinawaensis</name>
    <dbReference type="NCBI Taxonomy" id="465554"/>
    <lineage>
        <taxon>Eukaryota</taxon>
        <taxon>Metazoa</taxon>
        <taxon>Ecdysozoa</taxon>
        <taxon>Nematoda</taxon>
        <taxon>Chromadorea</taxon>
        <taxon>Rhabditida</taxon>
        <taxon>Tylenchina</taxon>
        <taxon>Tylenchomorpha</taxon>
        <taxon>Aphelenchoidea</taxon>
        <taxon>Aphelenchoididae</taxon>
        <taxon>Bursaphelenchus</taxon>
    </lineage>
</organism>
<feature type="compositionally biased region" description="Polar residues" evidence="4">
    <location>
        <begin position="1098"/>
        <end position="1119"/>
    </location>
</feature>
<feature type="compositionally biased region" description="Polar residues" evidence="4">
    <location>
        <begin position="140"/>
        <end position="151"/>
    </location>
</feature>
<comment type="subcellular location">
    <subcellularLocation>
        <location evidence="1">Nucleus</location>
    </subcellularLocation>
</comment>
<dbReference type="GO" id="GO:0008278">
    <property type="term" value="C:cohesin complex"/>
    <property type="evidence" value="ECO:0007669"/>
    <property type="project" value="InterPro"/>
</dbReference>
<feature type="compositionally biased region" description="Low complexity" evidence="4">
    <location>
        <begin position="79"/>
        <end position="97"/>
    </location>
</feature>
<dbReference type="GO" id="GO:1990414">
    <property type="term" value="P:replication-born double-strand break repair via sister chromatid exchange"/>
    <property type="evidence" value="ECO:0007669"/>
    <property type="project" value="TreeGrafter"/>
</dbReference>
<keyword evidence="3" id="KW-0175">Coiled coil</keyword>
<feature type="compositionally biased region" description="Polar residues" evidence="4">
    <location>
        <begin position="1518"/>
        <end position="1527"/>
    </location>
</feature>
<keyword evidence="8" id="KW-1185">Reference proteome</keyword>
<feature type="region of interest" description="Disordered" evidence="4">
    <location>
        <begin position="1482"/>
        <end position="1557"/>
    </location>
</feature>
<dbReference type="InterPro" id="IPR006910">
    <property type="entry name" value="Rad21_Rec8_N"/>
</dbReference>
<evidence type="ECO:0000256" key="3">
    <source>
        <dbReference type="SAM" id="Coils"/>
    </source>
</evidence>
<feature type="region of interest" description="Disordered" evidence="4">
    <location>
        <begin position="1"/>
        <end position="341"/>
    </location>
</feature>
<dbReference type="Proteomes" id="UP000614601">
    <property type="component" value="Unassembled WGS sequence"/>
</dbReference>
<evidence type="ECO:0000256" key="2">
    <source>
        <dbReference type="ARBA" id="ARBA00023242"/>
    </source>
</evidence>
<feature type="compositionally biased region" description="Basic and acidic residues" evidence="4">
    <location>
        <begin position="152"/>
        <end position="169"/>
    </location>
</feature>
<dbReference type="Pfam" id="PF04824">
    <property type="entry name" value="Rad21_Rec8"/>
    <property type="match status" value="1"/>
</dbReference>
<feature type="compositionally biased region" description="Low complexity" evidence="4">
    <location>
        <begin position="861"/>
        <end position="878"/>
    </location>
</feature>
<feature type="compositionally biased region" description="Low complexity" evidence="4">
    <location>
        <begin position="1073"/>
        <end position="1090"/>
    </location>
</feature>
<feature type="compositionally biased region" description="Polar residues" evidence="4">
    <location>
        <begin position="879"/>
        <end position="888"/>
    </location>
</feature>
<feature type="coiled-coil region" evidence="3">
    <location>
        <begin position="1569"/>
        <end position="1596"/>
    </location>
</feature>
<feature type="region of interest" description="Disordered" evidence="4">
    <location>
        <begin position="2316"/>
        <end position="2354"/>
    </location>
</feature>
<feature type="region of interest" description="Disordered" evidence="4">
    <location>
        <begin position="746"/>
        <end position="1122"/>
    </location>
</feature>
<feature type="compositionally biased region" description="Polar residues" evidence="4">
    <location>
        <begin position="31"/>
        <end position="78"/>
    </location>
</feature>
<evidence type="ECO:0008006" key="9">
    <source>
        <dbReference type="Google" id="ProtNLM"/>
    </source>
</evidence>
<feature type="compositionally biased region" description="Basic and acidic residues" evidence="4">
    <location>
        <begin position="1529"/>
        <end position="1557"/>
    </location>
</feature>
<evidence type="ECO:0000256" key="1">
    <source>
        <dbReference type="ARBA" id="ARBA00004123"/>
    </source>
</evidence>
<feature type="compositionally biased region" description="Low complexity" evidence="4">
    <location>
        <begin position="7"/>
        <end position="23"/>
    </location>
</feature>
<feature type="compositionally biased region" description="Polar residues" evidence="4">
    <location>
        <begin position="184"/>
        <end position="202"/>
    </location>
</feature>
<dbReference type="Pfam" id="PF04825">
    <property type="entry name" value="Rad21_Rec8_N"/>
    <property type="match status" value="1"/>
</dbReference>
<dbReference type="GO" id="GO:0005634">
    <property type="term" value="C:nucleus"/>
    <property type="evidence" value="ECO:0007669"/>
    <property type="project" value="UniProtKB-SubCell"/>
</dbReference>
<feature type="compositionally biased region" description="Basic and acidic residues" evidence="4">
    <location>
        <begin position="746"/>
        <end position="854"/>
    </location>
</feature>
<protein>
    <recommendedName>
        <fullName evidence="9">Rad21_Rec8 domain-containing protein</fullName>
    </recommendedName>
</protein>
<gene>
    <name evidence="7" type="ORF">BOKJ2_LOCUS1665</name>
</gene>
<feature type="compositionally biased region" description="Basic and acidic residues" evidence="4">
    <location>
        <begin position="325"/>
        <end position="340"/>
    </location>
</feature>
<sequence>MSRSRYDAYSSYSPSSRISSSYRAGSHETLAGSTVRSTSKYSNTTSSPRNYMSSSYTAPSLSRNSSTYGSKSSLTNYGTTLSSSTTRTPSSPRKTYSFGAEMSKSLTETKPSTASTYSLNNLSSSTYGSLSSYRREPSSTRDSTLGYGSSYSKRDTSSLRDLDKTDSKSYGRQNYGRFEKYGTRDSSTVRSDAYSNRESSTVRADAYGVKDSSTVKSSDSRYDLSSLRDSQRSYSSSRDNLQATSSRSSLYDLHSKRATESATRDTSPRSLTSSLSSSRSFGNRDIRSETSPSKDLYTSLNSSNKNLSSYNAYRNSSTTLNSTTRLRDSSVRSQSPREEATTSILKDTSIMGRSLSQLDKVYSSINNVPSMTQSLYSTNNDMFVHKAQPKLRVSFANLREDDKIDRRSNLLDNDSHVGHNASHDNLKSILKDTNCSGLHKTDSINESKGTTSNSTENLKGILKDTKRGKQGEIRSVLKRTTTFDLPSKEDDNATDKATLRMTSSYNEDSLKSILKNDDFKATSSLTLNSGVKLNGDKANDNVEDLPRASSTSYILEKLKKRSEERRAARLLNRTENRTDDVKTDSEVAGSTNIFKNSENNTKTMKNNISTSQANSNAYKPNTEERTMNSLPKSRKSAKNQALYDEEDYIETRHVTRHLMNLGSTMERIVKVIATPNRSFVKRTMEQPKPSKTPVIDSLPKIETKIAPRITTSTSSPLQKMLKLVDFDQSNFQKSAKILEQKKKLEEEKKRKEEEKRKQQKEQEEKIKKKREDEEKQRKERLEEERVRRKRELEERFRRQEEEERQKGVEREERQRKREESRKKREEEEKQREEKFLQRKKDELLKRRQEEKERQGNGNSVNGTSKSNTSSYYNSKSNGISDINKNKWSSMFDDQIRLPPPNPAMAPSFTNILTSEYSKKPTEYTKKPTETSEHSKKATKTVGEDSKSLLYSKQEETTSKAKEEGKVTSEVKPRRSPSTDSEKTTVKTVNYTKNSKDVVAKEQHDKCQRHSSHDQHHQNELRKANNEFIKSKDSKSRSTSLESQSDKSNSTIIKTTVSTSYTEPSSHSKTVGTNRSLRSRSSSNEDYSNHSNRSHDSYINHSTESNESYSNKINGNNVDYNNYKDAVNDKYANSIISSKESHSVHSRSNDDYSSNNVLNKRVQSKERDFTEENVSKIQLSEKFSSKLNSILNSQMQKSYHGDEMERPKLPRLGSLPPPILLITSPSAPSSPISPPVQRPFQIFKMSELSDEECSGESEYEYEEYEEWETEDDEDEHDVNASITIMLADDAKDPNTLHPTAAQKLRSLSPEDFEITLPPVEKKEPQRRMSTLPPPPIFTASVTCDGMNWDSKDESEVSDEDYYASAASRMDGPSSLGVYLTPEPYSSEGEYDGNVDVGCTLTLADRAALADSEECSDESDYTYEDEEIWTEEEYSEEGSEAVTEDETEATFVVPLPTTCTQIEDEIEDFVEKIPEIQKPIAVEVTSLPDKSSIRKAPANMTLEDEQRLEKEKKESDQRNRSSNLISSMKQKFRDPTPPKEEKITYKRSSRLEPKDEIRPKKTYKVVKPVINDEFDKQMAELREQMKNKDQQLRGEFKNLSQGINTRQNDLNLKLKEEKHKELIEKTSESFKSADEEKKKWIQQFQTADKEKEQIQKTVISQPEEIEIEPRKYTKRVKKPKIEEEKTATVNDVQVTKAEPVIDAKPELTIAQKKILLENKTENIVISKERRKSIPSSRRKTRELINLTGEDENGNKVVKIKKVKKRRHQIPKNRFTRKPFDIDDFLGLSAFSDDFDKMDEHFSLDVSIYSNMEIEKKRKFAPQKMFYAQFVLAKKGPLARIWLAAHLEEKLKRRDVADTDLEQAINEVLRPRIKISLRTTGFLLFGICKIHNQKVTYLLLDAYHIRNRLLCLDFKKPERKRPVDRPPQVRDPNETVEEANVYELDGTLVNMQDFQDPPGPHYSARANINDITLQEHDVNDVNLLDVYDNMDLAGDLDVEYERAQSLLRSFRDGSALPAERVEGQDNNDVHHDIDVEHGFEDNIHMLSNIDENMEIDMDVSAEQARHESNVDRMSLPSFDHVPHEDAEVLDKMMESFNRPVEMMELDEEDFLANGEDIGGIQNIVGDARESVDSQPSLVLESLTDSQLKAQEVEVQKKKPRRRRPKGLLYDEEMELDPDLMKEWQSDFSDLQKPLELAAPSKGFMKAQQHGSLQQIWNNPATDIQINKEFIELYQECLVPHLKTHVNEQVEAEQGREATVGDIRESMGMVDQPEPFDIPRPDSTMNNSIFDAPVMESTALELFENDENAPNYSMPKDMTVEEQRDQSLAQASQTSSAMGEMQDQMARKELSQERHNVEESATRLMNRIESEWSRQETRGEPKLAEFRRIIQWQAPARVLAAEFYALLELTTKKPIEIKQSQAYGPIFIRPPIHNL</sequence>
<dbReference type="InterPro" id="IPR039781">
    <property type="entry name" value="Rad21/Rec8-like"/>
</dbReference>
<keyword evidence="2" id="KW-0539">Nucleus</keyword>
<feature type="region of interest" description="Disordered" evidence="4">
    <location>
        <begin position="580"/>
        <end position="640"/>
    </location>
</feature>
<feature type="compositionally biased region" description="Basic and acidic residues" evidence="4">
    <location>
        <begin position="253"/>
        <end position="267"/>
    </location>
</feature>
<dbReference type="PANTHER" id="PTHR12585:SF69">
    <property type="entry name" value="FI11703P"/>
    <property type="match status" value="1"/>
</dbReference>
<feature type="compositionally biased region" description="Low complexity" evidence="4">
    <location>
        <begin position="268"/>
        <end position="280"/>
    </location>
</feature>
<dbReference type="EMBL" id="CAJFDH010000001">
    <property type="protein sequence ID" value="CAD5206981.1"/>
    <property type="molecule type" value="Genomic_DNA"/>
</dbReference>
<feature type="compositionally biased region" description="Low complexity" evidence="4">
    <location>
        <begin position="112"/>
        <end position="132"/>
    </location>
</feature>
<evidence type="ECO:0000259" key="6">
    <source>
        <dbReference type="Pfam" id="PF04825"/>
    </source>
</evidence>
<feature type="domain" description="Rad21/Rec8-like protein N-terminal" evidence="6">
    <location>
        <begin position="1822"/>
        <end position="1922"/>
    </location>
</feature>
<dbReference type="OrthoDB" id="5874817at2759"/>
<feature type="compositionally biased region" description="Basic and acidic residues" evidence="4">
    <location>
        <begin position="1502"/>
        <end position="1517"/>
    </location>
</feature>
<evidence type="ECO:0000256" key="4">
    <source>
        <dbReference type="SAM" id="MobiDB-lite"/>
    </source>
</evidence>
<feature type="compositionally biased region" description="Low complexity" evidence="4">
    <location>
        <begin position="2322"/>
        <end position="2333"/>
    </location>
</feature>
<feature type="compositionally biased region" description="Basic and acidic residues" evidence="4">
    <location>
        <begin position="916"/>
        <end position="972"/>
    </location>
</feature>
<dbReference type="PANTHER" id="PTHR12585">
    <property type="entry name" value="SCC1 / RAD21 FAMILY MEMBER"/>
    <property type="match status" value="1"/>
</dbReference>